<dbReference type="InterPro" id="IPR023485">
    <property type="entry name" value="Ptyr_pPase"/>
</dbReference>
<dbReference type="Gene3D" id="3.40.50.2300">
    <property type="match status" value="1"/>
</dbReference>
<keyword evidence="9" id="KW-1185">Reference proteome</keyword>
<comment type="catalytic activity">
    <reaction evidence="5">
        <text>O-phospho-L-tyrosyl-[protein] + H2O = L-tyrosyl-[protein] + phosphate</text>
        <dbReference type="Rhea" id="RHEA:10684"/>
        <dbReference type="Rhea" id="RHEA-COMP:10136"/>
        <dbReference type="Rhea" id="RHEA-COMP:20101"/>
        <dbReference type="ChEBI" id="CHEBI:15377"/>
        <dbReference type="ChEBI" id="CHEBI:43474"/>
        <dbReference type="ChEBI" id="CHEBI:46858"/>
        <dbReference type="ChEBI" id="CHEBI:61978"/>
        <dbReference type="EC" id="3.1.3.48"/>
    </reaction>
</comment>
<organism evidence="8 9">
    <name type="scientific">Aliidiomarina haloalkalitolerans</name>
    <dbReference type="NCBI Taxonomy" id="859059"/>
    <lineage>
        <taxon>Bacteria</taxon>
        <taxon>Pseudomonadati</taxon>
        <taxon>Pseudomonadota</taxon>
        <taxon>Gammaproteobacteria</taxon>
        <taxon>Alteromonadales</taxon>
        <taxon>Idiomarinaceae</taxon>
        <taxon>Aliidiomarina</taxon>
    </lineage>
</organism>
<evidence type="ECO:0000256" key="4">
    <source>
        <dbReference type="ARBA" id="ARBA00022912"/>
    </source>
</evidence>
<evidence type="ECO:0000256" key="5">
    <source>
        <dbReference type="ARBA" id="ARBA00051722"/>
    </source>
</evidence>
<feature type="domain" description="Phosphotyrosine protein phosphatase I" evidence="7">
    <location>
        <begin position="3"/>
        <end position="141"/>
    </location>
</feature>
<evidence type="ECO:0000259" key="7">
    <source>
        <dbReference type="SMART" id="SM00226"/>
    </source>
</evidence>
<feature type="active site" description="Nucleophile" evidence="6">
    <location>
        <position position="9"/>
    </location>
</feature>
<accession>A0A432VQY3</accession>
<dbReference type="PRINTS" id="PR00719">
    <property type="entry name" value="LMWPTPASE"/>
</dbReference>
<name>A0A432VQY3_9GAMM</name>
<sequence length="143" mass="16246">MFNKILVVCIGNICRSPTAEFLLKRELPHKDVASAGLYAMQGHDMNDQARTIAEANGVPCPEHTARQFTSELAKQYDLILVMEKRHRDDIAKRFPEALAKTMLLGHWDGGKDIPDPYKKSDEVFKQIFKMLETSALSWSKKLV</sequence>
<comment type="similarity">
    <text evidence="1">Belongs to the low molecular weight phosphotyrosine protein phosphatase family.</text>
</comment>
<gene>
    <name evidence="8" type="ORF">CWE06_10585</name>
</gene>
<evidence type="ECO:0000256" key="3">
    <source>
        <dbReference type="ARBA" id="ARBA00022801"/>
    </source>
</evidence>
<proteinExistence type="inferred from homology"/>
<dbReference type="EMBL" id="PIPI01000008">
    <property type="protein sequence ID" value="RUO18680.1"/>
    <property type="molecule type" value="Genomic_DNA"/>
</dbReference>
<dbReference type="OrthoDB" id="9784339at2"/>
<dbReference type="GO" id="GO:0004725">
    <property type="term" value="F:protein tyrosine phosphatase activity"/>
    <property type="evidence" value="ECO:0007669"/>
    <property type="project" value="UniProtKB-EC"/>
</dbReference>
<dbReference type="InterPro" id="IPR050438">
    <property type="entry name" value="LMW_PTPase"/>
</dbReference>
<reference evidence="8 9" key="1">
    <citation type="journal article" date="2011" name="Front. Microbiol.">
        <title>Genomic signatures of strain selection and enhancement in Bacillus atrophaeus var. globigii, a historical biowarfare simulant.</title>
        <authorList>
            <person name="Gibbons H.S."/>
            <person name="Broomall S.M."/>
            <person name="McNew L.A."/>
            <person name="Daligault H."/>
            <person name="Chapman C."/>
            <person name="Bruce D."/>
            <person name="Karavis M."/>
            <person name="Krepps M."/>
            <person name="McGregor P.A."/>
            <person name="Hong C."/>
            <person name="Park K.H."/>
            <person name="Akmal A."/>
            <person name="Feldman A."/>
            <person name="Lin J.S."/>
            <person name="Chang W.E."/>
            <person name="Higgs B.W."/>
            <person name="Demirev P."/>
            <person name="Lindquist J."/>
            <person name="Liem A."/>
            <person name="Fochler E."/>
            <person name="Read T.D."/>
            <person name="Tapia R."/>
            <person name="Johnson S."/>
            <person name="Bishop-Lilly K.A."/>
            <person name="Detter C."/>
            <person name="Han C."/>
            <person name="Sozhamannan S."/>
            <person name="Rosenzweig C.N."/>
            <person name="Skowronski E.W."/>
        </authorList>
    </citation>
    <scope>NUCLEOTIDE SEQUENCE [LARGE SCALE GENOMIC DNA]</scope>
    <source>
        <strain evidence="8 9">AK5</strain>
    </source>
</reference>
<dbReference type="InterPro" id="IPR017867">
    <property type="entry name" value="Tyr_phospatase_low_mol_wt"/>
</dbReference>
<evidence type="ECO:0000256" key="1">
    <source>
        <dbReference type="ARBA" id="ARBA00011063"/>
    </source>
</evidence>
<evidence type="ECO:0000256" key="6">
    <source>
        <dbReference type="PIRSR" id="PIRSR617867-1"/>
    </source>
</evidence>
<dbReference type="Pfam" id="PF01451">
    <property type="entry name" value="LMWPc"/>
    <property type="match status" value="1"/>
</dbReference>
<feature type="active site" description="Proton donor" evidence="6">
    <location>
        <position position="115"/>
    </location>
</feature>
<dbReference type="Proteomes" id="UP000288212">
    <property type="component" value="Unassembled WGS sequence"/>
</dbReference>
<dbReference type="SUPFAM" id="SSF52788">
    <property type="entry name" value="Phosphotyrosine protein phosphatases I"/>
    <property type="match status" value="1"/>
</dbReference>
<comment type="caution">
    <text evidence="8">The sequence shown here is derived from an EMBL/GenBank/DDBJ whole genome shotgun (WGS) entry which is preliminary data.</text>
</comment>
<protein>
    <recommendedName>
        <fullName evidence="2">protein-tyrosine-phosphatase</fullName>
        <ecNumber evidence="2">3.1.3.48</ecNumber>
    </recommendedName>
</protein>
<dbReference type="EC" id="3.1.3.48" evidence="2"/>
<dbReference type="RefSeq" id="WP_126793902.1">
    <property type="nucleotide sequence ID" value="NZ_PIPI01000008.1"/>
</dbReference>
<dbReference type="PANTHER" id="PTHR11717:SF31">
    <property type="entry name" value="LOW MOLECULAR WEIGHT PROTEIN-TYROSINE-PHOSPHATASE ETP-RELATED"/>
    <property type="match status" value="1"/>
</dbReference>
<dbReference type="PANTHER" id="PTHR11717">
    <property type="entry name" value="LOW MOLECULAR WEIGHT PROTEIN TYROSINE PHOSPHATASE"/>
    <property type="match status" value="1"/>
</dbReference>
<dbReference type="InterPro" id="IPR036196">
    <property type="entry name" value="Ptyr_pPase_sf"/>
</dbReference>
<evidence type="ECO:0000256" key="2">
    <source>
        <dbReference type="ARBA" id="ARBA00013064"/>
    </source>
</evidence>
<evidence type="ECO:0000313" key="9">
    <source>
        <dbReference type="Proteomes" id="UP000288212"/>
    </source>
</evidence>
<keyword evidence="4" id="KW-0904">Protein phosphatase</keyword>
<dbReference type="AlphaFoldDB" id="A0A432VQY3"/>
<feature type="active site" evidence="6">
    <location>
        <position position="15"/>
    </location>
</feature>
<evidence type="ECO:0000313" key="8">
    <source>
        <dbReference type="EMBL" id="RUO18680.1"/>
    </source>
</evidence>
<dbReference type="CDD" id="cd16343">
    <property type="entry name" value="LMWPTP"/>
    <property type="match status" value="1"/>
</dbReference>
<dbReference type="SMART" id="SM00226">
    <property type="entry name" value="LMWPc"/>
    <property type="match status" value="1"/>
</dbReference>
<keyword evidence="3" id="KW-0378">Hydrolase</keyword>